<accession>A0A1M7UVI8</accession>
<dbReference type="OrthoDB" id="8082647at2"/>
<evidence type="ECO:0000313" key="1">
    <source>
        <dbReference type="EMBL" id="SHN86958.1"/>
    </source>
</evidence>
<name>A0A1M7UVI8_9BRAD</name>
<evidence type="ECO:0000313" key="2">
    <source>
        <dbReference type="Proteomes" id="UP000184096"/>
    </source>
</evidence>
<dbReference type="EMBL" id="LT670849">
    <property type="protein sequence ID" value="SHN86958.1"/>
    <property type="molecule type" value="Genomic_DNA"/>
</dbReference>
<gene>
    <name evidence="1" type="ORF">SAMN05444170_6937</name>
</gene>
<protein>
    <submittedName>
        <fullName evidence="1">Uncharacterized protein</fullName>
    </submittedName>
</protein>
<dbReference type="AlphaFoldDB" id="A0A1M7UVI8"/>
<sequence>MTKETTTGNRYKVLIDDNFHYMDEEHRYEHGAFGTADEAVAACKQIVDGCLTHMLKPGMTANALYEQWVMFGEDPYVMPVDRTDARVVFSAWEYAKEQCEVLELAPPIAP</sequence>
<keyword evidence="2" id="KW-1185">Reference proteome</keyword>
<dbReference type="Proteomes" id="UP000184096">
    <property type="component" value="Chromosome I"/>
</dbReference>
<dbReference type="RefSeq" id="WP_072824960.1">
    <property type="nucleotide sequence ID" value="NZ_LT670849.1"/>
</dbReference>
<organism evidence="1 2">
    <name type="scientific">Bradyrhizobium erythrophlei</name>
    <dbReference type="NCBI Taxonomy" id="1437360"/>
    <lineage>
        <taxon>Bacteria</taxon>
        <taxon>Pseudomonadati</taxon>
        <taxon>Pseudomonadota</taxon>
        <taxon>Alphaproteobacteria</taxon>
        <taxon>Hyphomicrobiales</taxon>
        <taxon>Nitrobacteraceae</taxon>
        <taxon>Bradyrhizobium</taxon>
    </lineage>
</organism>
<reference evidence="2" key="1">
    <citation type="submission" date="2016-11" db="EMBL/GenBank/DDBJ databases">
        <authorList>
            <person name="Varghese N."/>
            <person name="Submissions S."/>
        </authorList>
    </citation>
    <scope>NUCLEOTIDE SEQUENCE [LARGE SCALE GENOMIC DNA]</scope>
    <source>
        <strain evidence="2">GAS401</strain>
    </source>
</reference>
<proteinExistence type="predicted"/>